<dbReference type="OrthoDB" id="690068at2759"/>
<sequence>MAMASSWSPKHEKMQKSLSTQLAVAVRSVQWSYGIFWAPSTTQEGVLEWREGYYNGDIKTMKTVQTTMEIKNDKIGVQRSEQLKELYKFLLVGESDPQTKRPSAALSPEDLSDSEWYYLVCMSFVFYPNQSLPGRALEIGETIWLCNAQYADSKVFSRSLLAKSASIQTVVCFPYLGGVIEIGTTELVPEDPNLIQHVKACLLEFSKPICSDKSSSALNKPDDDKLQPCSNGEHVLVDTKVLEYSCSPAEEIKLDQDPIKELQEDSNVDSPDGCSNGCEHNCRVGESMVEAINNGGPSSQVHFMDDDDALSNGAPDSLSSCDCLSEASENRGKASKDVQLMRGIQSFNHLNRSSLDAAASDEHLSYTRILSALLGRSSAFKQNPYASNSNCKSSFVKWKKGGICEQNRLRLEQSLLKKTLFTVPLMHRSFSSIKSMKENETKEWTNRLENADDKFRENVLSDKIRETGNYKILKSSIPHPISEVEKISILGDTIKYLKELETRVEELESYMDMADSEARTKRKCPDMLEQISDNYEARKVYNKGMRKPWMMNKRKACDIDEKNIEEIDRFVVSKEDNNKPLDVKVNMKEQEVLIEMQCPYREYILHDIMDAINNLHLDAYSVESSTNEGVLTLTLKSKFRGTATAPLGMIKEALWKVSGNL</sequence>
<dbReference type="PANTHER" id="PTHR46266">
    <property type="entry name" value="TRANSCRIPTION FACTOR TT8"/>
    <property type="match status" value="1"/>
</dbReference>
<dbReference type="InterPro" id="IPR036638">
    <property type="entry name" value="HLH_DNA-bd_sf"/>
</dbReference>
<dbReference type="Gramene" id="arahy.Tifrunner.gnm2.ann2.Ah02g003700.1">
    <property type="protein sequence ID" value="arahy.Tifrunner.gnm2.ann2.Ah02g003700.1-CDS"/>
    <property type="gene ID" value="arahy.Tifrunner.gnm2.ann2.Ah02g003700"/>
</dbReference>
<dbReference type="SMR" id="A0A445EIY0"/>
<evidence type="ECO:0000256" key="2">
    <source>
        <dbReference type="ARBA" id="ARBA00023015"/>
    </source>
</evidence>
<dbReference type="STRING" id="3818.A0A445EIY0"/>
<organism evidence="8 9">
    <name type="scientific">Arachis hypogaea</name>
    <name type="common">Peanut</name>
    <dbReference type="NCBI Taxonomy" id="3818"/>
    <lineage>
        <taxon>Eukaryota</taxon>
        <taxon>Viridiplantae</taxon>
        <taxon>Streptophyta</taxon>
        <taxon>Embryophyta</taxon>
        <taxon>Tracheophyta</taxon>
        <taxon>Spermatophyta</taxon>
        <taxon>Magnoliopsida</taxon>
        <taxon>eudicotyledons</taxon>
        <taxon>Gunneridae</taxon>
        <taxon>Pentapetalae</taxon>
        <taxon>rosids</taxon>
        <taxon>fabids</taxon>
        <taxon>Fabales</taxon>
        <taxon>Fabaceae</taxon>
        <taxon>Papilionoideae</taxon>
        <taxon>50 kb inversion clade</taxon>
        <taxon>dalbergioids sensu lato</taxon>
        <taxon>Dalbergieae</taxon>
        <taxon>Pterocarpus clade</taxon>
        <taxon>Arachis</taxon>
    </lineage>
</organism>
<protein>
    <submittedName>
        <fullName evidence="8">Uncharacterized protein</fullName>
    </submittedName>
</protein>
<dbReference type="AlphaFoldDB" id="A0A445EIY0"/>
<evidence type="ECO:0000313" key="8">
    <source>
        <dbReference type="EMBL" id="RYR75409.1"/>
    </source>
</evidence>
<proteinExistence type="predicted"/>
<evidence type="ECO:0000256" key="4">
    <source>
        <dbReference type="ARBA" id="ARBA00023163"/>
    </source>
</evidence>
<evidence type="ECO:0000256" key="3">
    <source>
        <dbReference type="ARBA" id="ARBA00023159"/>
    </source>
</evidence>
<dbReference type="EMBL" id="SDMP01000002">
    <property type="protein sequence ID" value="RYR75409.1"/>
    <property type="molecule type" value="Genomic_DNA"/>
</dbReference>
<evidence type="ECO:0000313" key="9">
    <source>
        <dbReference type="Proteomes" id="UP000289738"/>
    </source>
</evidence>
<dbReference type="GO" id="GO:0005634">
    <property type="term" value="C:nucleus"/>
    <property type="evidence" value="ECO:0007669"/>
    <property type="project" value="UniProtKB-SubCell"/>
</dbReference>
<dbReference type="InterPro" id="IPR054502">
    <property type="entry name" value="bHLH-TF_ACT-like_plant"/>
</dbReference>
<accession>A0A445EIY0</accession>
<dbReference type="PANTHER" id="PTHR46266:SF1">
    <property type="entry name" value="TRANSCRIPTION FACTOR MYC1"/>
    <property type="match status" value="1"/>
</dbReference>
<dbReference type="Pfam" id="PF14215">
    <property type="entry name" value="bHLH-MYC_N"/>
    <property type="match status" value="1"/>
</dbReference>
<evidence type="ECO:0000256" key="5">
    <source>
        <dbReference type="ARBA" id="ARBA00023242"/>
    </source>
</evidence>
<evidence type="ECO:0000259" key="6">
    <source>
        <dbReference type="Pfam" id="PF14215"/>
    </source>
</evidence>
<evidence type="ECO:0000259" key="7">
    <source>
        <dbReference type="Pfam" id="PF22754"/>
    </source>
</evidence>
<reference evidence="8 9" key="1">
    <citation type="submission" date="2019-01" db="EMBL/GenBank/DDBJ databases">
        <title>Sequencing of cultivated peanut Arachis hypogaea provides insights into genome evolution and oil improvement.</title>
        <authorList>
            <person name="Chen X."/>
        </authorList>
    </citation>
    <scope>NUCLEOTIDE SEQUENCE [LARGE SCALE GENOMIC DNA]</scope>
    <source>
        <strain evidence="9">cv. Fuhuasheng</strain>
        <tissue evidence="8">Leaves</tissue>
    </source>
</reference>
<dbReference type="Pfam" id="PF22754">
    <property type="entry name" value="bHLH-TF_ACT-like_plant"/>
    <property type="match status" value="1"/>
</dbReference>
<dbReference type="InterPro" id="IPR025610">
    <property type="entry name" value="MYC/MYB_N"/>
</dbReference>
<dbReference type="GO" id="GO:0046983">
    <property type="term" value="F:protein dimerization activity"/>
    <property type="evidence" value="ECO:0007669"/>
    <property type="project" value="InterPro"/>
</dbReference>
<keyword evidence="3" id="KW-0010">Activator</keyword>
<keyword evidence="2" id="KW-0805">Transcription regulation</keyword>
<dbReference type="GO" id="GO:0080090">
    <property type="term" value="P:regulation of primary metabolic process"/>
    <property type="evidence" value="ECO:0007669"/>
    <property type="project" value="UniProtKB-ARBA"/>
</dbReference>
<name>A0A445EIY0_ARAHY</name>
<feature type="domain" description="Plant bHLH transcription factor ACT-like" evidence="7">
    <location>
        <begin position="582"/>
        <end position="657"/>
    </location>
</feature>
<evidence type="ECO:0000256" key="1">
    <source>
        <dbReference type="ARBA" id="ARBA00004123"/>
    </source>
</evidence>
<keyword evidence="5" id="KW-0539">Nucleus</keyword>
<comment type="subcellular location">
    <subcellularLocation>
        <location evidence="1">Nucleus</location>
    </subcellularLocation>
</comment>
<keyword evidence="9" id="KW-1185">Reference proteome</keyword>
<comment type="caution">
    <text evidence="8">The sequence shown here is derived from an EMBL/GenBank/DDBJ whole genome shotgun (WGS) entry which is preliminary data.</text>
</comment>
<gene>
    <name evidence="8" type="ORF">Ahy_A02g010059</name>
</gene>
<dbReference type="SUPFAM" id="SSF47459">
    <property type="entry name" value="HLH, helix-loop-helix DNA-binding domain"/>
    <property type="match status" value="1"/>
</dbReference>
<dbReference type="Proteomes" id="UP000289738">
    <property type="component" value="Chromosome A02"/>
</dbReference>
<keyword evidence="4" id="KW-0804">Transcription</keyword>
<feature type="domain" description="Transcription factor MYC/MYB N-terminal" evidence="6">
    <location>
        <begin position="18"/>
        <end position="201"/>
    </location>
</feature>